<evidence type="ECO:0000313" key="1">
    <source>
        <dbReference type="EMBL" id="MBB3045847.1"/>
    </source>
</evidence>
<evidence type="ECO:0008006" key="3">
    <source>
        <dbReference type="Google" id="ProtNLM"/>
    </source>
</evidence>
<dbReference type="SUPFAM" id="SSF102705">
    <property type="entry name" value="NIF3 (NGG1p interacting factor 3)-like"/>
    <property type="match status" value="1"/>
</dbReference>
<sequence length="105" mass="11795">MYKLIVFIPETHTEEVKTALFAAGAGRQGDYDCCAWQTLGQGQFRPLDGSKPFIGQQGEIETVAEYRVEMLCEESRLKAVVSALRDAHPYEEPAFEVIQLVDIDE</sequence>
<dbReference type="Pfam" id="PF03091">
    <property type="entry name" value="CutA1"/>
    <property type="match status" value="1"/>
</dbReference>
<comment type="caution">
    <text evidence="1">The sequence shown here is derived from an EMBL/GenBank/DDBJ whole genome shotgun (WGS) entry which is preliminary data.</text>
</comment>
<proteinExistence type="predicted"/>
<reference evidence="1 2" key="1">
    <citation type="submission" date="2020-08" db="EMBL/GenBank/DDBJ databases">
        <title>Genomic Encyclopedia of Type Strains, Phase III (KMG-III): the genomes of soil and plant-associated and newly described type strains.</title>
        <authorList>
            <person name="Whitman W."/>
        </authorList>
    </citation>
    <scope>NUCLEOTIDE SEQUENCE [LARGE SCALE GENOMIC DNA]</scope>
    <source>
        <strain evidence="1 2">CECT 8654</strain>
    </source>
</reference>
<dbReference type="AlphaFoldDB" id="A0A7W4W1T2"/>
<dbReference type="EMBL" id="JACHWY010000001">
    <property type="protein sequence ID" value="MBB3045847.1"/>
    <property type="molecule type" value="Genomic_DNA"/>
</dbReference>
<dbReference type="RefSeq" id="WP_183408570.1">
    <property type="nucleotide sequence ID" value="NZ_JACHWY010000001.1"/>
</dbReference>
<gene>
    <name evidence="1" type="ORF">FHR99_000083</name>
</gene>
<organism evidence="1 2">
    <name type="scientific">Litorivivens lipolytica</name>
    <dbReference type="NCBI Taxonomy" id="1524264"/>
    <lineage>
        <taxon>Bacteria</taxon>
        <taxon>Pseudomonadati</taxon>
        <taxon>Pseudomonadota</taxon>
        <taxon>Gammaproteobacteria</taxon>
        <taxon>Litorivivens</taxon>
    </lineage>
</organism>
<dbReference type="PANTHER" id="PTHR41774">
    <property type="match status" value="1"/>
</dbReference>
<dbReference type="Proteomes" id="UP000537130">
    <property type="component" value="Unassembled WGS sequence"/>
</dbReference>
<name>A0A7W4W1T2_9GAMM</name>
<dbReference type="PANTHER" id="PTHR41774:SF1">
    <property type="entry name" value="NGG1P INTERACTING FACTOR NIF3"/>
    <property type="match status" value="1"/>
</dbReference>
<dbReference type="InterPro" id="IPR036069">
    <property type="entry name" value="DUF34/NIF3_sf"/>
</dbReference>
<dbReference type="Gene3D" id="3.30.70.120">
    <property type="match status" value="1"/>
</dbReference>
<dbReference type="FunFam" id="3.30.70.120:FF:000006">
    <property type="entry name" value="GTP cyclohydrolase 1 type 2 homolog"/>
    <property type="match status" value="1"/>
</dbReference>
<evidence type="ECO:0000313" key="2">
    <source>
        <dbReference type="Proteomes" id="UP000537130"/>
    </source>
</evidence>
<dbReference type="InterPro" id="IPR004323">
    <property type="entry name" value="Ion_tolerance_CutA"/>
</dbReference>
<dbReference type="InterPro" id="IPR015867">
    <property type="entry name" value="N-reg_PII/ATP_PRibTrfase_C"/>
</dbReference>
<dbReference type="GO" id="GO:0010038">
    <property type="term" value="P:response to metal ion"/>
    <property type="evidence" value="ECO:0007669"/>
    <property type="project" value="InterPro"/>
</dbReference>
<keyword evidence="2" id="KW-1185">Reference proteome</keyword>
<protein>
    <recommendedName>
        <fullName evidence="3">NGG1p interacting factor NIF3</fullName>
    </recommendedName>
</protein>
<accession>A0A7W4W1T2</accession>